<dbReference type="Pfam" id="PF00571">
    <property type="entry name" value="CBS"/>
    <property type="match status" value="2"/>
</dbReference>
<dbReference type="SUPFAM" id="SSF54631">
    <property type="entry name" value="CBS-domain pair"/>
    <property type="match status" value="1"/>
</dbReference>
<dbReference type="InterPro" id="IPR051257">
    <property type="entry name" value="Diverse_CBS-Domain"/>
</dbReference>
<reference evidence="5" key="1">
    <citation type="submission" date="2022-01" db="EMBL/GenBank/DDBJ databases">
        <title>Genome-Based Taxonomic Classification of the Phylum Actinobacteria.</title>
        <authorList>
            <person name="Gao Y."/>
        </authorList>
    </citation>
    <scope>NUCLEOTIDE SEQUENCE</scope>
    <source>
        <strain evidence="5">KLBMP 8922</strain>
    </source>
</reference>
<organism evidence="5 6">
    <name type="scientific">Yinghuangia soli</name>
    <dbReference type="NCBI Taxonomy" id="2908204"/>
    <lineage>
        <taxon>Bacteria</taxon>
        <taxon>Bacillati</taxon>
        <taxon>Actinomycetota</taxon>
        <taxon>Actinomycetes</taxon>
        <taxon>Kitasatosporales</taxon>
        <taxon>Streptomycetaceae</taxon>
        <taxon>Yinghuangia</taxon>
    </lineage>
</organism>
<evidence type="ECO:0000256" key="1">
    <source>
        <dbReference type="ARBA" id="ARBA00023122"/>
    </source>
</evidence>
<dbReference type="CDD" id="cd04586">
    <property type="entry name" value="CBS_pair_BON_assoc"/>
    <property type="match status" value="1"/>
</dbReference>
<evidence type="ECO:0000313" key="6">
    <source>
        <dbReference type="Proteomes" id="UP001165378"/>
    </source>
</evidence>
<dbReference type="PANTHER" id="PTHR43080">
    <property type="entry name" value="CBS DOMAIN-CONTAINING PROTEIN CBSX3, MITOCHONDRIAL"/>
    <property type="match status" value="1"/>
</dbReference>
<dbReference type="InterPro" id="IPR046342">
    <property type="entry name" value="CBS_dom_sf"/>
</dbReference>
<feature type="domain" description="CBS" evidence="4">
    <location>
        <begin position="183"/>
        <end position="239"/>
    </location>
</feature>
<dbReference type="EMBL" id="JAKFHA010000008">
    <property type="protein sequence ID" value="MCF2528919.1"/>
    <property type="molecule type" value="Genomic_DNA"/>
</dbReference>
<proteinExistence type="predicted"/>
<keyword evidence="1 2" id="KW-0129">CBS domain</keyword>
<dbReference type="InterPro" id="IPR007055">
    <property type="entry name" value="BON_dom"/>
</dbReference>
<accession>A0AA41PZR4</accession>
<dbReference type="PROSITE" id="PS50914">
    <property type="entry name" value="BON"/>
    <property type="match status" value="1"/>
</dbReference>
<evidence type="ECO:0000259" key="4">
    <source>
        <dbReference type="PROSITE" id="PS51371"/>
    </source>
</evidence>
<gene>
    <name evidence="5" type="ORF">LZ495_17070</name>
</gene>
<feature type="domain" description="CBS" evidence="4">
    <location>
        <begin position="99"/>
        <end position="157"/>
    </location>
</feature>
<dbReference type="Proteomes" id="UP001165378">
    <property type="component" value="Unassembled WGS sequence"/>
</dbReference>
<feature type="domain" description="BON" evidence="3">
    <location>
        <begin position="236"/>
        <end position="305"/>
    </location>
</feature>
<name>A0AA41PZR4_9ACTN</name>
<dbReference type="AlphaFoldDB" id="A0AA41PZR4"/>
<dbReference type="Pfam" id="PF04972">
    <property type="entry name" value="BON"/>
    <property type="match status" value="1"/>
</dbReference>
<evidence type="ECO:0000256" key="2">
    <source>
        <dbReference type="PROSITE-ProRule" id="PRU00703"/>
    </source>
</evidence>
<comment type="caution">
    <text evidence="5">The sequence shown here is derived from an EMBL/GenBank/DDBJ whole genome shotgun (WGS) entry which is preliminary data.</text>
</comment>
<keyword evidence="6" id="KW-1185">Reference proteome</keyword>
<protein>
    <submittedName>
        <fullName evidence="5">CBS domain-containing protein</fullName>
    </submittedName>
</protein>
<dbReference type="PANTHER" id="PTHR43080:SF29">
    <property type="entry name" value="OS02G0818000 PROTEIN"/>
    <property type="match status" value="1"/>
</dbReference>
<dbReference type="PROSITE" id="PS51371">
    <property type="entry name" value="CBS"/>
    <property type="match status" value="2"/>
</dbReference>
<dbReference type="SMART" id="SM00116">
    <property type="entry name" value="CBS"/>
    <property type="match status" value="2"/>
</dbReference>
<evidence type="ECO:0000313" key="5">
    <source>
        <dbReference type="EMBL" id="MCF2528919.1"/>
    </source>
</evidence>
<sequence length="326" mass="35652">MPSTVSPGGVHVTGRSTRCPAGNRCTADPVAVLGSHLGPRGCDLRLRAEPGRRVDRTWGRYRPIGPAQRRDRMAKLSVGVYPCSQEDVPMYHQRVESQMTTDVVTVRPGTPFKEVVRILREHRIAAAPVLDGDEVVGVVSESDLLRKEAERDGPAPFPLRILTRRAVRAAREKARAATAGALMTSPAVIVEPSTPVADAARLMERHHVAHLPVVDPSGRLCGIVSRGDLLRVFLRPDDRIGNEIRDDIIRDTMRVDPSTVDVHVADGIVDLSGRLERRSLIGILVRLCRGVDGVVDVREHLAYADDDMRIRPPMVPSLPGTGAHQV</sequence>
<dbReference type="Gene3D" id="3.10.580.10">
    <property type="entry name" value="CBS-domain"/>
    <property type="match status" value="1"/>
</dbReference>
<evidence type="ECO:0000259" key="3">
    <source>
        <dbReference type="PROSITE" id="PS50914"/>
    </source>
</evidence>
<dbReference type="InterPro" id="IPR000644">
    <property type="entry name" value="CBS_dom"/>
</dbReference>
<dbReference type="RefSeq" id="WP_235053081.1">
    <property type="nucleotide sequence ID" value="NZ_JAKFHA010000008.1"/>
</dbReference>